<dbReference type="InterPro" id="IPR014509">
    <property type="entry name" value="YjdF-like"/>
</dbReference>
<gene>
    <name evidence="2" type="ORF">GCM10011515_00490</name>
</gene>
<evidence type="ECO:0000313" key="2">
    <source>
        <dbReference type="EMBL" id="GGD84657.1"/>
    </source>
</evidence>
<evidence type="ECO:0000313" key="3">
    <source>
        <dbReference type="Proteomes" id="UP000619041"/>
    </source>
</evidence>
<reference evidence="3" key="1">
    <citation type="journal article" date="2019" name="Int. J. Syst. Evol. Microbiol.">
        <title>The Global Catalogue of Microorganisms (GCM) 10K type strain sequencing project: providing services to taxonomists for standard genome sequencing and annotation.</title>
        <authorList>
            <consortium name="The Broad Institute Genomics Platform"/>
            <consortium name="The Broad Institute Genome Sequencing Center for Infectious Disease"/>
            <person name="Wu L."/>
            <person name="Ma J."/>
        </authorList>
    </citation>
    <scope>NUCLEOTIDE SEQUENCE [LARGE SCALE GENOMIC DNA]</scope>
    <source>
        <strain evidence="3">CGMCC 1.15959</strain>
    </source>
</reference>
<dbReference type="Pfam" id="PF09997">
    <property type="entry name" value="DUF2238"/>
    <property type="match status" value="1"/>
</dbReference>
<proteinExistence type="predicted"/>
<comment type="caution">
    <text evidence="2">The sequence shown here is derived from an EMBL/GenBank/DDBJ whole genome shotgun (WGS) entry which is preliminary data.</text>
</comment>
<dbReference type="EMBL" id="BMKL01000001">
    <property type="protein sequence ID" value="GGD84657.1"/>
    <property type="molecule type" value="Genomic_DNA"/>
</dbReference>
<keyword evidence="1" id="KW-1133">Transmembrane helix</keyword>
<sequence>MLNSTALLWLALGIAMFALGASAWLATHGKMGEAALMAGFVVTAVAFGSSRPRLPPIFTLLFALAAGINALGYVLELWHNPVWFDEVVHVLTPFTIVAAIGWLSIKRTGKPSHYLAKMVLVGIALGLAWEAFEWMIGIIGTFQDTLLDLLMDTIGATLASWFSLSVYPSEPSFHQK</sequence>
<organism evidence="2 3">
    <name type="scientific">Tsuneonella deserti</name>
    <dbReference type="NCBI Taxonomy" id="2035528"/>
    <lineage>
        <taxon>Bacteria</taxon>
        <taxon>Pseudomonadati</taxon>
        <taxon>Pseudomonadota</taxon>
        <taxon>Alphaproteobacteria</taxon>
        <taxon>Sphingomonadales</taxon>
        <taxon>Erythrobacteraceae</taxon>
        <taxon>Tsuneonella</taxon>
    </lineage>
</organism>
<keyword evidence="1" id="KW-0472">Membrane</keyword>
<keyword evidence="1" id="KW-0812">Transmembrane</keyword>
<accession>A0ABQ1RY29</accession>
<feature type="transmembrane region" description="Helical" evidence="1">
    <location>
        <begin position="87"/>
        <end position="105"/>
    </location>
</feature>
<name>A0ABQ1RY29_9SPHN</name>
<feature type="transmembrane region" description="Helical" evidence="1">
    <location>
        <begin position="33"/>
        <end position="50"/>
    </location>
</feature>
<dbReference type="Proteomes" id="UP000619041">
    <property type="component" value="Unassembled WGS sequence"/>
</dbReference>
<evidence type="ECO:0008006" key="4">
    <source>
        <dbReference type="Google" id="ProtNLM"/>
    </source>
</evidence>
<feature type="transmembrane region" description="Helical" evidence="1">
    <location>
        <begin position="57"/>
        <end position="75"/>
    </location>
</feature>
<feature type="transmembrane region" description="Helical" evidence="1">
    <location>
        <begin position="117"/>
        <end position="140"/>
    </location>
</feature>
<dbReference type="RefSeq" id="WP_188643295.1">
    <property type="nucleotide sequence ID" value="NZ_BMKL01000001.1"/>
</dbReference>
<keyword evidence="3" id="KW-1185">Reference proteome</keyword>
<evidence type="ECO:0000256" key="1">
    <source>
        <dbReference type="SAM" id="Phobius"/>
    </source>
</evidence>
<protein>
    <recommendedName>
        <fullName evidence="4">VanZ like family protein</fullName>
    </recommendedName>
</protein>